<reference evidence="1 2" key="1">
    <citation type="submission" date="2013-08" db="EMBL/GenBank/DDBJ databases">
        <authorList>
            <person name="Weinstock G."/>
            <person name="Sodergren E."/>
            <person name="Wylie T."/>
            <person name="Fulton L."/>
            <person name="Fulton R."/>
            <person name="Fronick C."/>
            <person name="O'Laughlin M."/>
            <person name="Godfrey J."/>
            <person name="Miner T."/>
            <person name="Herter B."/>
            <person name="Appelbaum E."/>
            <person name="Cordes M."/>
            <person name="Lek S."/>
            <person name="Wollam A."/>
            <person name="Pepin K.H."/>
            <person name="Palsikar V.B."/>
            <person name="Mitreva M."/>
            <person name="Wilson R.K."/>
        </authorList>
    </citation>
    <scope>NUCLEOTIDE SEQUENCE [LARGE SCALE GENOMIC DNA]</scope>
    <source>
        <strain evidence="1 2">F0580</strain>
    </source>
</reference>
<organism evidence="1 2">
    <name type="scientific">Alloscardovia omnicolens F0580</name>
    <dbReference type="NCBI Taxonomy" id="1321816"/>
    <lineage>
        <taxon>Bacteria</taxon>
        <taxon>Bacillati</taxon>
        <taxon>Actinomycetota</taxon>
        <taxon>Actinomycetes</taxon>
        <taxon>Bifidobacteriales</taxon>
        <taxon>Bifidobacteriaceae</taxon>
        <taxon>Alloscardovia</taxon>
    </lineage>
</organism>
<comment type="caution">
    <text evidence="1">The sequence shown here is derived from an EMBL/GenBank/DDBJ whole genome shotgun (WGS) entry which is preliminary data.</text>
</comment>
<dbReference type="AlphaFoldDB" id="U1R884"/>
<proteinExistence type="predicted"/>
<name>U1R884_9BIFI</name>
<dbReference type="HOGENOM" id="CLU_1674253_0_0_11"/>
<gene>
    <name evidence="1" type="ORF">HMPREF9244_01569</name>
</gene>
<keyword evidence="2" id="KW-1185">Reference proteome</keyword>
<dbReference type="PATRIC" id="fig|1321816.3.peg.1386"/>
<evidence type="ECO:0000313" key="2">
    <source>
        <dbReference type="Proteomes" id="UP000016519"/>
    </source>
</evidence>
<dbReference type="EMBL" id="AWSI01000041">
    <property type="protein sequence ID" value="ERH29769.1"/>
    <property type="molecule type" value="Genomic_DNA"/>
</dbReference>
<accession>U1R884</accession>
<dbReference type="RefSeq" id="WP_021618680.1">
    <property type="nucleotide sequence ID" value="NZ_KE952646.1"/>
</dbReference>
<sequence>MSTLNDESELTLFGEDNFILPTWAVQLIDNHAHHMRKIPCPFCSEPILVDECKPIYEYYSISLIHGVDDLMLAIVLNKGLTRVVWNESLRQASLKTVMVVNDVEGFYLQWHECGKTPVGSMPDDYTFPTSTRIPVSDWYEGAEPTEMEIQDFTQAWS</sequence>
<protein>
    <submittedName>
        <fullName evidence="1">Uncharacterized protein</fullName>
    </submittedName>
</protein>
<evidence type="ECO:0000313" key="1">
    <source>
        <dbReference type="EMBL" id="ERH29769.1"/>
    </source>
</evidence>
<dbReference type="Proteomes" id="UP000016519">
    <property type="component" value="Unassembled WGS sequence"/>
</dbReference>